<accession>A0ABD3GZ52</accession>
<keyword evidence="1" id="KW-0863">Zinc-finger</keyword>
<protein>
    <recommendedName>
        <fullName evidence="3">CCHC-type domain-containing protein</fullName>
    </recommendedName>
</protein>
<keyword evidence="1" id="KW-0479">Metal-binding</keyword>
<evidence type="ECO:0000313" key="4">
    <source>
        <dbReference type="EMBL" id="KAL3683139.1"/>
    </source>
</evidence>
<evidence type="ECO:0000256" key="2">
    <source>
        <dbReference type="SAM" id="MobiDB-lite"/>
    </source>
</evidence>
<dbReference type="InterPro" id="IPR001878">
    <property type="entry name" value="Znf_CCHC"/>
</dbReference>
<dbReference type="PANTHER" id="PTHR31286:SF180">
    <property type="entry name" value="OS10G0362600 PROTEIN"/>
    <property type="match status" value="1"/>
</dbReference>
<keyword evidence="1" id="KW-0862">Zinc</keyword>
<dbReference type="Pfam" id="PF00098">
    <property type="entry name" value="zf-CCHC"/>
    <property type="match status" value="1"/>
</dbReference>
<evidence type="ECO:0000259" key="3">
    <source>
        <dbReference type="PROSITE" id="PS50158"/>
    </source>
</evidence>
<proteinExistence type="predicted"/>
<dbReference type="PANTHER" id="PTHR31286">
    <property type="entry name" value="GLYCINE-RICH CELL WALL STRUCTURAL PROTEIN 1.8-LIKE"/>
    <property type="match status" value="1"/>
</dbReference>
<keyword evidence="5" id="KW-1185">Reference proteome</keyword>
<comment type="caution">
    <text evidence="4">The sequence shown here is derived from an EMBL/GenBank/DDBJ whole genome shotgun (WGS) entry which is preliminary data.</text>
</comment>
<dbReference type="InterPro" id="IPR040256">
    <property type="entry name" value="At4g02000-like"/>
</dbReference>
<reference evidence="4 5" key="1">
    <citation type="submission" date="2024-09" db="EMBL/GenBank/DDBJ databases">
        <title>Chromosome-scale assembly of Riccia sorocarpa.</title>
        <authorList>
            <person name="Paukszto L."/>
        </authorList>
    </citation>
    <scope>NUCLEOTIDE SEQUENCE [LARGE SCALE GENOMIC DNA]</scope>
    <source>
        <strain evidence="4">LP-2024</strain>
        <tissue evidence="4">Aerial parts of the thallus</tissue>
    </source>
</reference>
<gene>
    <name evidence="4" type="ORF">R1sor_001161</name>
</gene>
<feature type="domain" description="CCHC-type" evidence="3">
    <location>
        <begin position="327"/>
        <end position="340"/>
    </location>
</feature>
<dbReference type="SMART" id="SM00343">
    <property type="entry name" value="ZnF_C2HC"/>
    <property type="match status" value="1"/>
</dbReference>
<dbReference type="AlphaFoldDB" id="A0ABD3GZ52"/>
<feature type="compositionally biased region" description="Polar residues" evidence="2">
    <location>
        <begin position="55"/>
        <end position="69"/>
    </location>
</feature>
<dbReference type="EMBL" id="JBJQOH010000006">
    <property type="protein sequence ID" value="KAL3683139.1"/>
    <property type="molecule type" value="Genomic_DNA"/>
</dbReference>
<name>A0ABD3GZ52_9MARC</name>
<dbReference type="Proteomes" id="UP001633002">
    <property type="component" value="Unassembled WGS sequence"/>
</dbReference>
<dbReference type="PROSITE" id="PS50158">
    <property type="entry name" value="ZF_CCHC"/>
    <property type="match status" value="1"/>
</dbReference>
<dbReference type="Gene3D" id="4.10.60.10">
    <property type="entry name" value="Zinc finger, CCHC-type"/>
    <property type="match status" value="1"/>
</dbReference>
<evidence type="ECO:0000313" key="5">
    <source>
        <dbReference type="Proteomes" id="UP001633002"/>
    </source>
</evidence>
<evidence type="ECO:0000256" key="1">
    <source>
        <dbReference type="PROSITE-ProRule" id="PRU00047"/>
    </source>
</evidence>
<dbReference type="GO" id="GO:0008270">
    <property type="term" value="F:zinc ion binding"/>
    <property type="evidence" value="ECO:0007669"/>
    <property type="project" value="UniProtKB-KW"/>
</dbReference>
<sequence length="448" mass="50371">MRNSKGEVASRWKCARDKHWPVCKALFSSVEEVEHDIPPDLPPEDFPPLQRSDKSSASPDTVAGNTSADTLKARIPRTNAWINRSFLATNRVRHVDSPYLDNVDPLWGKDIPDSDLHAVLEELVKLNPPGDLNGAKFVKWNNEDTVTTKIRLDQLRKASVIVSTPESTPTRDEIERWLEFSVVSTLKVSISQLRVLRRQLFLLVLANQEQRDKILNIPDLSLDGFPVITVPWTVDFNSKKESVTRTATWVEFPGIDPVLEHLGNHMLAELGQPTYRTITKGVNKYSNMQGCVMMHEGSDCPTKLVFDLLWGGQAVQVIKYQDVPNLCFKCRRPGHQARNCTYQGNQGQTQPGAGTSNPINTPHRHRHLQLRDLNRFRLEKTGLYLLNPGEGKEKMGSSPDPGHTSASLNLYDALDVLAEDTMLQSKRILTQGLLSVLVLASKRRAQLQ</sequence>
<feature type="region of interest" description="Disordered" evidence="2">
    <location>
        <begin position="34"/>
        <end position="70"/>
    </location>
</feature>
<organism evidence="4 5">
    <name type="scientific">Riccia sorocarpa</name>
    <dbReference type="NCBI Taxonomy" id="122646"/>
    <lineage>
        <taxon>Eukaryota</taxon>
        <taxon>Viridiplantae</taxon>
        <taxon>Streptophyta</taxon>
        <taxon>Embryophyta</taxon>
        <taxon>Marchantiophyta</taxon>
        <taxon>Marchantiopsida</taxon>
        <taxon>Marchantiidae</taxon>
        <taxon>Marchantiales</taxon>
        <taxon>Ricciaceae</taxon>
        <taxon>Riccia</taxon>
    </lineage>
</organism>